<dbReference type="InterPro" id="IPR021321">
    <property type="entry name" value="DUF2922"/>
</dbReference>
<sequence>MAKSLELQFVTADGKSAKVSIDNPIEPVDTAQVKASMEAIIAADVFFTNAGSSYSGIKGARVVERNVTDYTIE</sequence>
<dbReference type="Pfam" id="PF11148">
    <property type="entry name" value="DUF2922"/>
    <property type="match status" value="1"/>
</dbReference>
<dbReference type="RefSeq" id="WP_114744476.1">
    <property type="nucleotide sequence ID" value="NZ_QQAY01000002.1"/>
</dbReference>
<dbReference type="Proteomes" id="UP000255326">
    <property type="component" value="Unassembled WGS sequence"/>
</dbReference>
<accession>A0A370GUN4</accession>
<dbReference type="OrthoDB" id="2454247at2"/>
<proteinExistence type="predicted"/>
<dbReference type="EMBL" id="QQAY01000002">
    <property type="protein sequence ID" value="RDI45643.1"/>
    <property type="molecule type" value="Genomic_DNA"/>
</dbReference>
<evidence type="ECO:0000313" key="1">
    <source>
        <dbReference type="EMBL" id="RDI45643.1"/>
    </source>
</evidence>
<name>A0A370GUN4_9BACI</name>
<protein>
    <submittedName>
        <fullName evidence="1">DUF2922 family protein</fullName>
    </submittedName>
</protein>
<organism evidence="1 2">
    <name type="scientific">Falsibacillus pallidus</name>
    <dbReference type="NCBI Taxonomy" id="493781"/>
    <lineage>
        <taxon>Bacteria</taxon>
        <taxon>Bacillati</taxon>
        <taxon>Bacillota</taxon>
        <taxon>Bacilli</taxon>
        <taxon>Bacillales</taxon>
        <taxon>Bacillaceae</taxon>
        <taxon>Falsibacillus</taxon>
    </lineage>
</organism>
<gene>
    <name evidence="1" type="ORF">DFR59_102274</name>
</gene>
<reference evidence="1 2" key="1">
    <citation type="submission" date="2018-07" db="EMBL/GenBank/DDBJ databases">
        <title>Genomic Encyclopedia of Type Strains, Phase IV (KMG-IV): sequencing the most valuable type-strain genomes for metagenomic binning, comparative biology and taxonomic classification.</title>
        <authorList>
            <person name="Goeker M."/>
        </authorList>
    </citation>
    <scope>NUCLEOTIDE SEQUENCE [LARGE SCALE GENOMIC DNA]</scope>
    <source>
        <strain evidence="1 2">DSM 25281</strain>
    </source>
</reference>
<comment type="caution">
    <text evidence="1">The sequence shown here is derived from an EMBL/GenBank/DDBJ whole genome shotgun (WGS) entry which is preliminary data.</text>
</comment>
<dbReference type="AlphaFoldDB" id="A0A370GUN4"/>
<evidence type="ECO:0000313" key="2">
    <source>
        <dbReference type="Proteomes" id="UP000255326"/>
    </source>
</evidence>
<keyword evidence="2" id="KW-1185">Reference proteome</keyword>